<accession>A0AAE8XFA2</accession>
<keyword evidence="2" id="KW-1185">Reference proteome</keyword>
<dbReference type="Proteomes" id="UP000828768">
    <property type="component" value="Segment"/>
</dbReference>
<proteinExistence type="predicted"/>
<evidence type="ECO:0000313" key="1">
    <source>
        <dbReference type="EMBL" id="UAW01101.1"/>
    </source>
</evidence>
<dbReference type="EMBL" id="MZ803112">
    <property type="protein sequence ID" value="UAW01101.1"/>
    <property type="molecule type" value="Genomic_DNA"/>
</dbReference>
<evidence type="ECO:0000313" key="2">
    <source>
        <dbReference type="Proteomes" id="UP000828768"/>
    </source>
</evidence>
<protein>
    <submittedName>
        <fullName evidence="1">Uncharacterized protein</fullName>
    </submittedName>
</protein>
<gene>
    <name evidence="1" type="ORF">STIP28_59</name>
</gene>
<sequence>MEQIFFDGQWYNVADLDPVALLYIQTYNKVTGSAPIIDPNTRDYDYRMSQALQMFGDPVVTSSIQDLIDNPQTP</sequence>
<reference evidence="1" key="1">
    <citation type="submission" date="2021-08" db="EMBL/GenBank/DDBJ databases">
        <authorList>
            <person name="Shitrit D."/>
            <person name="Kirzner S."/>
            <person name="Dekel-Bird N.P."/>
            <person name="Avrani S."/>
            <person name="Sabehi G."/>
            <person name="Perkarsky I."/>
            <person name="Peleg M."/>
            <person name="Tahan R."/>
            <person name="Kondratyeva K."/>
            <person name="Lindell D."/>
        </authorList>
    </citation>
    <scope>NUCLEOTIDE SEQUENCE</scope>
</reference>
<name>A0AAE8XFA2_9CAUD</name>
<organism evidence="1 2">
    <name type="scientific">Synechococcus T7-like virus S-TIP28</name>
    <dbReference type="NCBI Taxonomy" id="1332140"/>
    <lineage>
        <taxon>Viruses</taxon>
        <taxon>Duplodnaviria</taxon>
        <taxon>Heunggongvirae</taxon>
        <taxon>Uroviricota</taxon>
        <taxon>Caudoviricetes</taxon>
        <taxon>Autographivirales</taxon>
        <taxon>Autographivirales incertae sedis</taxon>
        <taxon>Tiranvirus</taxon>
        <taxon>Tiranvirus STIP28</taxon>
    </lineage>
</organism>